<keyword evidence="2" id="KW-1185">Reference proteome</keyword>
<evidence type="ECO:0000313" key="1">
    <source>
        <dbReference type="EMBL" id="SPF81454.1"/>
    </source>
</evidence>
<protein>
    <submittedName>
        <fullName evidence="1">Uncharacterized protein</fullName>
    </submittedName>
</protein>
<dbReference type="RefSeq" id="WP_108887249.1">
    <property type="nucleotide sequence ID" value="NZ_OMOJ01000009.1"/>
</dbReference>
<gene>
    <name evidence="1" type="ORF">PRI8871_03277</name>
</gene>
<organism evidence="1 2">
    <name type="scientific">Pseudoprimorskyibacter insulae</name>
    <dbReference type="NCBI Taxonomy" id="1695997"/>
    <lineage>
        <taxon>Bacteria</taxon>
        <taxon>Pseudomonadati</taxon>
        <taxon>Pseudomonadota</taxon>
        <taxon>Alphaproteobacteria</taxon>
        <taxon>Rhodobacterales</taxon>
        <taxon>Paracoccaceae</taxon>
        <taxon>Pseudoprimorskyibacter</taxon>
    </lineage>
</organism>
<name>A0A2R8B005_9RHOB</name>
<dbReference type="EMBL" id="OMOJ01000009">
    <property type="protein sequence ID" value="SPF81454.1"/>
    <property type="molecule type" value="Genomic_DNA"/>
</dbReference>
<dbReference type="Proteomes" id="UP000244904">
    <property type="component" value="Unassembled WGS sequence"/>
</dbReference>
<accession>A0A2R8B005</accession>
<sequence length="236" mass="25730">MLQAIDALPDIPAAELPGVYLEVRSRIDERLKKGSLDASGLTLLRVAETPDPGGTEERATVFATAKGIEKLRKKVEQFRTEDTPDREKDGEFIPGRPKNADLVQSVAAITEAGLRALWRSPSGKFPAADVATVWEVWLEPQMTEGFVAAAPNYGVTVGADRLEFPEDIVVIVEADRNQLAQAVRRLGGVRALAAPTITADFFDGLPVAEQAQWVDELAGRTTYTDNPDPRVRTHSQ</sequence>
<evidence type="ECO:0000313" key="2">
    <source>
        <dbReference type="Proteomes" id="UP000244904"/>
    </source>
</evidence>
<reference evidence="2" key="1">
    <citation type="submission" date="2018-03" db="EMBL/GenBank/DDBJ databases">
        <authorList>
            <person name="Rodrigo-Torres L."/>
            <person name="Arahal R. D."/>
            <person name="Lucena T."/>
        </authorList>
    </citation>
    <scope>NUCLEOTIDE SEQUENCE [LARGE SCALE GENOMIC DNA]</scope>
    <source>
        <strain evidence="2">CECT 8871</strain>
    </source>
</reference>
<proteinExistence type="predicted"/>
<dbReference type="AlphaFoldDB" id="A0A2R8B005"/>